<name>A0A9P7YQP8_9HELO</name>
<evidence type="ECO:0000313" key="2">
    <source>
        <dbReference type="Proteomes" id="UP000824998"/>
    </source>
</evidence>
<reference evidence="1" key="1">
    <citation type="journal article" date="2021" name="IMA Fungus">
        <title>Genomic characterization of three marine fungi, including Emericellopsis atlantica sp. nov. with signatures of a generalist lifestyle and marine biomass degradation.</title>
        <authorList>
            <person name="Hagestad O.C."/>
            <person name="Hou L."/>
            <person name="Andersen J.H."/>
            <person name="Hansen E.H."/>
            <person name="Altermark B."/>
            <person name="Li C."/>
            <person name="Kuhnert E."/>
            <person name="Cox R.J."/>
            <person name="Crous P.W."/>
            <person name="Spatafora J.W."/>
            <person name="Lail K."/>
            <person name="Amirebrahimi M."/>
            <person name="Lipzen A."/>
            <person name="Pangilinan J."/>
            <person name="Andreopoulos W."/>
            <person name="Hayes R.D."/>
            <person name="Ng V."/>
            <person name="Grigoriev I.V."/>
            <person name="Jackson S.A."/>
            <person name="Sutton T.D.S."/>
            <person name="Dobson A.D.W."/>
            <person name="Rama T."/>
        </authorList>
    </citation>
    <scope>NUCLEOTIDE SEQUENCE</scope>
    <source>
        <strain evidence="1">TRa018bII</strain>
    </source>
</reference>
<protein>
    <submittedName>
        <fullName evidence="1">Uncharacterized protein</fullName>
    </submittedName>
</protein>
<organism evidence="1 2">
    <name type="scientific">Amylocarpus encephaloides</name>
    <dbReference type="NCBI Taxonomy" id="45428"/>
    <lineage>
        <taxon>Eukaryota</taxon>
        <taxon>Fungi</taxon>
        <taxon>Dikarya</taxon>
        <taxon>Ascomycota</taxon>
        <taxon>Pezizomycotina</taxon>
        <taxon>Leotiomycetes</taxon>
        <taxon>Helotiales</taxon>
        <taxon>Helotiales incertae sedis</taxon>
        <taxon>Amylocarpus</taxon>
    </lineage>
</organism>
<keyword evidence="2" id="KW-1185">Reference proteome</keyword>
<dbReference type="AlphaFoldDB" id="A0A9P7YQP8"/>
<dbReference type="EMBL" id="MU251385">
    <property type="protein sequence ID" value="KAG9237515.1"/>
    <property type="molecule type" value="Genomic_DNA"/>
</dbReference>
<sequence>MTSVAVDETILGYEHDPSRSHKSGNNNNPIVAPTLSTLPKLVYIRIFQLLDDDHDTATCLSLVHSRIYPFHLSTHDILAAKRRAKAGLPPAGTPPPRYRLIQSHLPVIRHIYWRGRYGRDDDVRAPVYGLDPVRCVKKPFAEGSNLPTLLREFMGKVGLAYKAPYSLQFVTPRRFIQLRNEWEMSEQACVALSTREQIEASTMAVVAFALAMTSGMKLEYY</sequence>
<evidence type="ECO:0000313" key="1">
    <source>
        <dbReference type="EMBL" id="KAG9237515.1"/>
    </source>
</evidence>
<gene>
    <name evidence="1" type="ORF">BJ875DRAFT_540424</name>
</gene>
<proteinExistence type="predicted"/>
<comment type="caution">
    <text evidence="1">The sequence shown here is derived from an EMBL/GenBank/DDBJ whole genome shotgun (WGS) entry which is preliminary data.</text>
</comment>
<accession>A0A9P7YQP8</accession>
<dbReference type="Proteomes" id="UP000824998">
    <property type="component" value="Unassembled WGS sequence"/>
</dbReference>